<dbReference type="Gene3D" id="1.10.10.10">
    <property type="entry name" value="Winged helix-like DNA-binding domain superfamily/Winged helix DNA-binding domain"/>
    <property type="match status" value="1"/>
</dbReference>
<dbReference type="Pfam" id="PF04433">
    <property type="entry name" value="SWIRM"/>
    <property type="match status" value="1"/>
</dbReference>
<dbReference type="GO" id="GO:0006338">
    <property type="term" value="P:chromatin remodeling"/>
    <property type="evidence" value="ECO:0007669"/>
    <property type="project" value="TreeGrafter"/>
</dbReference>
<dbReference type="PANTHER" id="PTHR12374">
    <property type="entry name" value="TRANSCRIPTIONAL ADAPTOR 2 ADA2 -RELATED"/>
    <property type="match status" value="1"/>
</dbReference>
<reference evidence="3 4" key="1">
    <citation type="journal article" date="2015" name="Genome Biol. Evol.">
        <title>Phylogenomic analyses indicate that early fungi evolved digesting cell walls of algal ancestors of land plants.</title>
        <authorList>
            <person name="Chang Y."/>
            <person name="Wang S."/>
            <person name="Sekimoto S."/>
            <person name="Aerts A.L."/>
            <person name="Choi C."/>
            <person name="Clum A."/>
            <person name="LaButti K.M."/>
            <person name="Lindquist E.A."/>
            <person name="Yee Ngan C."/>
            <person name="Ohm R.A."/>
            <person name="Salamov A.A."/>
            <person name="Grigoriev I.V."/>
            <person name="Spatafora J.W."/>
            <person name="Berbee M.L."/>
        </authorList>
    </citation>
    <scope>NUCLEOTIDE SEQUENCE [LARGE SCALE GENOMIC DNA]</scope>
    <source>
        <strain evidence="3 4">JEL478</strain>
    </source>
</reference>
<feature type="compositionally biased region" description="Low complexity" evidence="1">
    <location>
        <begin position="225"/>
        <end position="234"/>
    </location>
</feature>
<feature type="compositionally biased region" description="Polar residues" evidence="1">
    <location>
        <begin position="384"/>
        <end position="401"/>
    </location>
</feature>
<evidence type="ECO:0000259" key="2">
    <source>
        <dbReference type="Pfam" id="PF04433"/>
    </source>
</evidence>
<feature type="compositionally biased region" description="Basic and acidic residues" evidence="1">
    <location>
        <begin position="331"/>
        <end position="358"/>
    </location>
</feature>
<dbReference type="FunFam" id="1.10.10.10:FF:000087">
    <property type="entry name" value="Transcriptional adapter 2"/>
    <property type="match status" value="1"/>
</dbReference>
<dbReference type="AlphaFoldDB" id="A0A139AVL5"/>
<feature type="region of interest" description="Disordered" evidence="1">
    <location>
        <begin position="135"/>
        <end position="261"/>
    </location>
</feature>
<feature type="compositionally biased region" description="Pro residues" evidence="1">
    <location>
        <begin position="144"/>
        <end position="163"/>
    </location>
</feature>
<dbReference type="GO" id="GO:0070461">
    <property type="term" value="C:SAGA-type complex"/>
    <property type="evidence" value="ECO:0007669"/>
    <property type="project" value="TreeGrafter"/>
</dbReference>
<feature type="compositionally biased region" description="Basic and acidic residues" evidence="1">
    <location>
        <begin position="411"/>
        <end position="428"/>
    </location>
</feature>
<keyword evidence="4" id="KW-1185">Reference proteome</keyword>
<feature type="domain" description="SWIRM" evidence="2">
    <location>
        <begin position="537"/>
        <end position="603"/>
    </location>
</feature>
<evidence type="ECO:0000313" key="3">
    <source>
        <dbReference type="EMBL" id="KXS20515.1"/>
    </source>
</evidence>
<dbReference type="GO" id="GO:0003682">
    <property type="term" value="F:chromatin binding"/>
    <property type="evidence" value="ECO:0007669"/>
    <property type="project" value="TreeGrafter"/>
</dbReference>
<dbReference type="OrthoDB" id="5598695at2759"/>
<dbReference type="GO" id="GO:0003713">
    <property type="term" value="F:transcription coactivator activity"/>
    <property type="evidence" value="ECO:0007669"/>
    <property type="project" value="TreeGrafter"/>
</dbReference>
<dbReference type="STRING" id="1344416.A0A139AVL5"/>
<dbReference type="InterPro" id="IPR007526">
    <property type="entry name" value="SWIRM"/>
</dbReference>
<evidence type="ECO:0000313" key="4">
    <source>
        <dbReference type="Proteomes" id="UP000070544"/>
    </source>
</evidence>
<dbReference type="GO" id="GO:0006357">
    <property type="term" value="P:regulation of transcription by RNA polymerase II"/>
    <property type="evidence" value="ECO:0007669"/>
    <property type="project" value="TreeGrafter"/>
</dbReference>
<organism evidence="3 4">
    <name type="scientific">Gonapodya prolifera (strain JEL478)</name>
    <name type="common">Monoblepharis prolifera</name>
    <dbReference type="NCBI Taxonomy" id="1344416"/>
    <lineage>
        <taxon>Eukaryota</taxon>
        <taxon>Fungi</taxon>
        <taxon>Fungi incertae sedis</taxon>
        <taxon>Chytridiomycota</taxon>
        <taxon>Chytridiomycota incertae sedis</taxon>
        <taxon>Monoblepharidomycetes</taxon>
        <taxon>Monoblepharidales</taxon>
        <taxon>Gonapodyaceae</taxon>
        <taxon>Gonapodya</taxon>
    </lineage>
</organism>
<evidence type="ECO:0000256" key="1">
    <source>
        <dbReference type="SAM" id="MobiDB-lite"/>
    </source>
</evidence>
<feature type="region of interest" description="Disordered" evidence="1">
    <location>
        <begin position="317"/>
        <end position="358"/>
    </location>
</feature>
<gene>
    <name evidence="3" type="ORF">M427DRAFT_131305</name>
</gene>
<name>A0A139AVL5_GONPJ</name>
<dbReference type="GO" id="GO:0005634">
    <property type="term" value="C:nucleus"/>
    <property type="evidence" value="ECO:0007669"/>
    <property type="project" value="TreeGrafter"/>
</dbReference>
<feature type="region of interest" description="Disordered" evidence="1">
    <location>
        <begin position="384"/>
        <end position="443"/>
    </location>
</feature>
<feature type="compositionally biased region" description="Basic and acidic residues" evidence="1">
    <location>
        <begin position="201"/>
        <end position="210"/>
    </location>
</feature>
<dbReference type="SUPFAM" id="SSF46689">
    <property type="entry name" value="Homeodomain-like"/>
    <property type="match status" value="1"/>
</dbReference>
<dbReference type="EMBL" id="KQ965735">
    <property type="protein sequence ID" value="KXS20515.1"/>
    <property type="molecule type" value="Genomic_DNA"/>
</dbReference>
<dbReference type="InterPro" id="IPR009057">
    <property type="entry name" value="Homeodomain-like_sf"/>
</dbReference>
<sequence length="613" mass="67353">MTSIHSFNPPHNLMDHHIINFASSAIPQNPPILPVHPIHTTPQSSPPSIPPFRHLPYPISHAQLYSHSSPVSLSATGPTKGYSASVKTEPQRDAWDFAKSIQGSSSSSQHSQQVPNPGVFAADIRAQSYTHLDTSVAVPDRDPSPLPPPSTYSPASGPCPPLPTSQVPLFPTRVMSPEPEALSARASKRRSGSESDCATAGDRRSSDREMSASSGAPPRRKSAKPFRSPSRSSPNPGFKELPPFVTDTDKEGTVVPDSGSALPTILEASPEPPEFLPQVIKLDVFHVYRVRPRTLLYDKKLQKRLREIKIRSLDRWMDSADPQSTSSSPGKEIRSRRERDRRDRERDRERASDRPERVLHNVLYQQRMPSGDIVLTSSRSRQRQFGSVMSTSDAIAATPSSDDGRMSAYDNYEHDSGSTDNDTRRGSISDDQGVALTKIPKRRGRKPNLTRVAAIALHQGAVNVTGLAGIADLINSVAGGSGSGDANDGSDMSEAQRKSSLAALARLQSRPEETAGAPMVSWKGTPLPVTPDMIGYNLLTSEEKRICSILRLYPEQYLKIKETLITAKETRGFFKKREAQKMCRVDVNKTAKIYDWFIALGWLPFGEVHPEEL</sequence>
<proteinExistence type="predicted"/>
<dbReference type="PANTHER" id="PTHR12374:SF20">
    <property type="entry name" value="TRANSCRIPTIONAL ADAPTER 2-ALPHA"/>
    <property type="match status" value="1"/>
</dbReference>
<dbReference type="Proteomes" id="UP000070544">
    <property type="component" value="Unassembled WGS sequence"/>
</dbReference>
<dbReference type="InterPro" id="IPR036388">
    <property type="entry name" value="WH-like_DNA-bd_sf"/>
</dbReference>
<accession>A0A139AVL5</accession>
<protein>
    <recommendedName>
        <fullName evidence="2">SWIRM domain-containing protein</fullName>
    </recommendedName>
</protein>